<feature type="region of interest" description="Disordered" evidence="1">
    <location>
        <begin position="77"/>
        <end position="116"/>
    </location>
</feature>
<keyword evidence="3" id="KW-1185">Reference proteome</keyword>
<accession>A0A2I0B3M6</accession>
<evidence type="ECO:0000313" key="3">
    <source>
        <dbReference type="Proteomes" id="UP000236161"/>
    </source>
</evidence>
<proteinExistence type="predicted"/>
<evidence type="ECO:0000313" key="2">
    <source>
        <dbReference type="EMBL" id="PKA62390.1"/>
    </source>
</evidence>
<reference evidence="2 3" key="1">
    <citation type="journal article" date="2017" name="Nature">
        <title>The Apostasia genome and the evolution of orchids.</title>
        <authorList>
            <person name="Zhang G.Q."/>
            <person name="Liu K.W."/>
            <person name="Li Z."/>
            <person name="Lohaus R."/>
            <person name="Hsiao Y.Y."/>
            <person name="Niu S.C."/>
            <person name="Wang J.Y."/>
            <person name="Lin Y.C."/>
            <person name="Xu Q."/>
            <person name="Chen L.J."/>
            <person name="Yoshida K."/>
            <person name="Fujiwara S."/>
            <person name="Wang Z.W."/>
            <person name="Zhang Y.Q."/>
            <person name="Mitsuda N."/>
            <person name="Wang M."/>
            <person name="Liu G.H."/>
            <person name="Pecoraro L."/>
            <person name="Huang H.X."/>
            <person name="Xiao X.J."/>
            <person name="Lin M."/>
            <person name="Wu X.Y."/>
            <person name="Wu W.L."/>
            <person name="Chen Y.Y."/>
            <person name="Chang S.B."/>
            <person name="Sakamoto S."/>
            <person name="Ohme-Takagi M."/>
            <person name="Yagi M."/>
            <person name="Zeng S.J."/>
            <person name="Shen C.Y."/>
            <person name="Yeh C.M."/>
            <person name="Luo Y.B."/>
            <person name="Tsai W.C."/>
            <person name="Van de Peer Y."/>
            <person name="Liu Z.J."/>
        </authorList>
    </citation>
    <scope>NUCLEOTIDE SEQUENCE [LARGE SCALE GENOMIC DNA]</scope>
    <source>
        <strain evidence="3">cv. Shenzhen</strain>
        <tissue evidence="2">Stem</tissue>
    </source>
</reference>
<sequence length="116" mass="12957">MTVTLQDSGVILGIQIDSNPLIGRAHVGEGYRWETWTDCCDDLLEQHPILGFVYKNTTDNSESSIFHMGQNTINSCMPHQTQFDVGPSAPPIAQDQKHDESVDDDDGAHMHALHRR</sequence>
<evidence type="ECO:0000256" key="1">
    <source>
        <dbReference type="SAM" id="MobiDB-lite"/>
    </source>
</evidence>
<organism evidence="2 3">
    <name type="scientific">Apostasia shenzhenica</name>
    <dbReference type="NCBI Taxonomy" id="1088818"/>
    <lineage>
        <taxon>Eukaryota</taxon>
        <taxon>Viridiplantae</taxon>
        <taxon>Streptophyta</taxon>
        <taxon>Embryophyta</taxon>
        <taxon>Tracheophyta</taxon>
        <taxon>Spermatophyta</taxon>
        <taxon>Magnoliopsida</taxon>
        <taxon>Liliopsida</taxon>
        <taxon>Asparagales</taxon>
        <taxon>Orchidaceae</taxon>
        <taxon>Apostasioideae</taxon>
        <taxon>Apostasia</taxon>
    </lineage>
</organism>
<dbReference type="EMBL" id="KZ451917">
    <property type="protein sequence ID" value="PKA62390.1"/>
    <property type="molecule type" value="Genomic_DNA"/>
</dbReference>
<name>A0A2I0B3M6_9ASPA</name>
<protein>
    <submittedName>
        <fullName evidence="2">Uncharacterized protein</fullName>
    </submittedName>
</protein>
<dbReference type="AlphaFoldDB" id="A0A2I0B3M6"/>
<dbReference type="Proteomes" id="UP000236161">
    <property type="component" value="Unassembled WGS sequence"/>
</dbReference>
<gene>
    <name evidence="2" type="ORF">AXF42_Ash009276</name>
</gene>